<accession>A0A3P8KIS8</accession>
<dbReference type="InterPro" id="IPR001702">
    <property type="entry name" value="Porin_Gram-ve"/>
</dbReference>
<dbReference type="GO" id="GO:0034220">
    <property type="term" value="P:monoatomic ion transmembrane transport"/>
    <property type="evidence" value="ECO:0007669"/>
    <property type="project" value="InterPro"/>
</dbReference>
<evidence type="ECO:0000313" key="1">
    <source>
        <dbReference type="EMBL" id="VDR26251.1"/>
    </source>
</evidence>
<dbReference type="EMBL" id="LR131271">
    <property type="protein sequence ID" value="VDR26251.1"/>
    <property type="molecule type" value="Genomic_DNA"/>
</dbReference>
<dbReference type="AlphaFoldDB" id="A0A3P8KIS8"/>
<dbReference type="GO" id="GO:0009279">
    <property type="term" value="C:cell outer membrane"/>
    <property type="evidence" value="ECO:0007669"/>
    <property type="project" value="InterPro"/>
</dbReference>
<dbReference type="Proteomes" id="UP000274346">
    <property type="component" value="Chromosome"/>
</dbReference>
<proteinExistence type="predicted"/>
<organism evidence="1 2">
    <name type="scientific">Raoultella terrigena</name>
    <name type="common">Klebsiella terrigena</name>
    <dbReference type="NCBI Taxonomy" id="577"/>
    <lineage>
        <taxon>Bacteria</taxon>
        <taxon>Pseudomonadati</taxon>
        <taxon>Pseudomonadota</taxon>
        <taxon>Gammaproteobacteria</taxon>
        <taxon>Enterobacterales</taxon>
        <taxon>Enterobacteriaceae</taxon>
        <taxon>Klebsiella/Raoultella group</taxon>
        <taxon>Raoultella</taxon>
    </lineage>
</organism>
<dbReference type="KEGG" id="rtg:NCTC13098_02592"/>
<sequence>MMYYFNENMVTYVDYKINMLDSNTQFGITNDDVIGFGLTYHF</sequence>
<reference evidence="1 2" key="1">
    <citation type="submission" date="2018-12" db="EMBL/GenBank/DDBJ databases">
        <authorList>
            <consortium name="Pathogen Informatics"/>
        </authorList>
    </citation>
    <scope>NUCLEOTIDE SEQUENCE [LARGE SCALE GENOMIC DNA]</scope>
    <source>
        <strain evidence="1 2">NCTC13098</strain>
    </source>
</reference>
<dbReference type="InterPro" id="IPR023614">
    <property type="entry name" value="Porin_dom_sf"/>
</dbReference>
<dbReference type="Gene3D" id="2.40.160.10">
    <property type="entry name" value="Porin"/>
    <property type="match status" value="1"/>
</dbReference>
<name>A0A3P8KIS8_RAOTE</name>
<dbReference type="Pfam" id="PF00267">
    <property type="entry name" value="Porin_1"/>
    <property type="match status" value="1"/>
</dbReference>
<dbReference type="SUPFAM" id="SSF56935">
    <property type="entry name" value="Porins"/>
    <property type="match status" value="1"/>
</dbReference>
<gene>
    <name evidence="1" type="primary">phoE_1</name>
    <name evidence="1" type="ORF">NCTC13098_02592</name>
</gene>
<dbReference type="GO" id="GO:0015288">
    <property type="term" value="F:porin activity"/>
    <property type="evidence" value="ECO:0007669"/>
    <property type="project" value="InterPro"/>
</dbReference>
<evidence type="ECO:0000313" key="2">
    <source>
        <dbReference type="Proteomes" id="UP000274346"/>
    </source>
</evidence>
<protein>
    <submittedName>
        <fullName evidence="1">Outer membrane pore protein E</fullName>
    </submittedName>
</protein>